<dbReference type="HOGENOM" id="CLU_1343809_0_0_1"/>
<protein>
    <submittedName>
        <fullName evidence="2">Sex-determining protein</fullName>
    </submittedName>
</protein>
<reference evidence="3" key="1">
    <citation type="journal article" date="2013" name="Genome Announc.">
        <title>Draft genome sequence of the basidiomycetous yeast-like fungus Pseudozyma hubeiensis SY62, which produces an abundant amount of the biosurfactant mannosylerythritol lipids.</title>
        <authorList>
            <person name="Konishi M."/>
            <person name="Hatada Y."/>
            <person name="Horiuchi J."/>
        </authorList>
    </citation>
    <scope>NUCLEOTIDE SEQUENCE [LARGE SCALE GENOMIC DNA]</scope>
    <source>
        <strain evidence="3">SY62</strain>
    </source>
</reference>
<gene>
    <name evidence="2" type="ORF">PHSY_006251</name>
</gene>
<evidence type="ECO:0000313" key="2">
    <source>
        <dbReference type="EMBL" id="GAC98657.1"/>
    </source>
</evidence>
<evidence type="ECO:0000313" key="3">
    <source>
        <dbReference type="Proteomes" id="UP000014071"/>
    </source>
</evidence>
<proteinExistence type="predicted"/>
<sequence>MRLSQSLGTGCISRDRLTAPFATTLDASPKTETSTSSKKVEGEQDCTDRRSKSHREEPGLQVFRPDSRNGNRCNAISHCVQQSRQVSGHISCVVFHFALCRINDTGRECHPAAISHRHLEKHDLIPRAAASPQIEIRKLLHSVAQPEELNRVELNSSVTSDFSCTLRVAPTSKIGCHRMQDLLDRFAYGVPLTLSCSTASAIVN</sequence>
<dbReference type="Proteomes" id="UP000014071">
    <property type="component" value="Unassembled WGS sequence"/>
</dbReference>
<dbReference type="GeneID" id="24111523"/>
<keyword evidence="3" id="KW-1185">Reference proteome</keyword>
<organism evidence="2 3">
    <name type="scientific">Pseudozyma hubeiensis (strain SY62)</name>
    <name type="common">Yeast</name>
    <dbReference type="NCBI Taxonomy" id="1305764"/>
    <lineage>
        <taxon>Eukaryota</taxon>
        <taxon>Fungi</taxon>
        <taxon>Dikarya</taxon>
        <taxon>Basidiomycota</taxon>
        <taxon>Ustilaginomycotina</taxon>
        <taxon>Ustilaginomycetes</taxon>
        <taxon>Ustilaginales</taxon>
        <taxon>Ustilaginaceae</taxon>
        <taxon>Pseudozyma</taxon>
    </lineage>
</organism>
<dbReference type="RefSeq" id="XP_012192244.1">
    <property type="nucleotide sequence ID" value="XM_012336854.1"/>
</dbReference>
<feature type="compositionally biased region" description="Basic and acidic residues" evidence="1">
    <location>
        <begin position="38"/>
        <end position="58"/>
    </location>
</feature>
<dbReference type="AlphaFoldDB" id="R9PBP0"/>
<dbReference type="EMBL" id="DF238821">
    <property type="protein sequence ID" value="GAC98657.1"/>
    <property type="molecule type" value="Genomic_DNA"/>
</dbReference>
<feature type="region of interest" description="Disordered" evidence="1">
    <location>
        <begin position="22"/>
        <end position="66"/>
    </location>
</feature>
<accession>R9PBP0</accession>
<name>R9PBP0_PSEHS</name>
<evidence type="ECO:0000256" key="1">
    <source>
        <dbReference type="SAM" id="MobiDB-lite"/>
    </source>
</evidence>